<proteinExistence type="inferred from homology"/>
<dbReference type="SMART" id="SM01403">
    <property type="entry name" value="Ribosomal_S10"/>
    <property type="match status" value="1"/>
</dbReference>
<evidence type="ECO:0000256" key="3">
    <source>
        <dbReference type="ARBA" id="ARBA00023274"/>
    </source>
</evidence>
<dbReference type="InterPro" id="IPR036838">
    <property type="entry name" value="Ribosomal_uS10_dom_sf"/>
</dbReference>
<reference evidence="6 7" key="1">
    <citation type="submission" date="2014-04" db="EMBL/GenBank/DDBJ databases">
        <authorList>
            <consortium name="DOE Joint Genome Institute"/>
            <person name="Kuo A."/>
            <person name="Girlanda M."/>
            <person name="Perotto S."/>
            <person name="Kohler A."/>
            <person name="Nagy L.G."/>
            <person name="Floudas D."/>
            <person name="Copeland A."/>
            <person name="Barry K.W."/>
            <person name="Cichocki N."/>
            <person name="Veneault-Fourrey C."/>
            <person name="LaButti K."/>
            <person name="Lindquist E.A."/>
            <person name="Lipzen A."/>
            <person name="Lundell T."/>
            <person name="Morin E."/>
            <person name="Murat C."/>
            <person name="Sun H."/>
            <person name="Tunlid A."/>
            <person name="Henrissat B."/>
            <person name="Grigoriev I.V."/>
            <person name="Hibbett D.S."/>
            <person name="Martin F."/>
            <person name="Nordberg H.P."/>
            <person name="Cantor M.N."/>
            <person name="Hua S.X."/>
        </authorList>
    </citation>
    <scope>NUCLEOTIDE SEQUENCE [LARGE SCALE GENOMIC DNA]</scope>
    <source>
        <strain evidence="6 7">MUT 4182</strain>
    </source>
</reference>
<dbReference type="SUPFAM" id="SSF54999">
    <property type="entry name" value="Ribosomal protein S10"/>
    <property type="match status" value="1"/>
</dbReference>
<dbReference type="AlphaFoldDB" id="A0A0C3KMD9"/>
<evidence type="ECO:0000259" key="5">
    <source>
        <dbReference type="SMART" id="SM01403"/>
    </source>
</evidence>
<dbReference type="InterPro" id="IPR001848">
    <property type="entry name" value="Ribosomal_uS10"/>
</dbReference>
<dbReference type="InterPro" id="IPR027486">
    <property type="entry name" value="Ribosomal_uS10_dom"/>
</dbReference>
<dbReference type="Proteomes" id="UP000054248">
    <property type="component" value="Unassembled WGS sequence"/>
</dbReference>
<dbReference type="GO" id="GO:1990904">
    <property type="term" value="C:ribonucleoprotein complex"/>
    <property type="evidence" value="ECO:0007669"/>
    <property type="project" value="UniProtKB-KW"/>
</dbReference>
<feature type="region of interest" description="Disordered" evidence="4">
    <location>
        <begin position="220"/>
        <end position="266"/>
    </location>
</feature>
<sequence>MILRTICTRTSLTRLSSVGPRALAVGPRTFTSTPSTLQANPASLSSLSSRKIKVGDEEIPESFLAAPLVPPTHGIPTAVLHLRSHHVDRLRIFLHFALHAANALNISCTAPSHLPTKRTLITVPKSPFVHKSAQENFSESVHKRAVKIYDTDPLVLSQWLKYLQENALAGVALKVVKWERVGLGFGKELVKDAIGKKRASAVGVSDRIKELADEIVEKEMKKASGQAASASPTPAAKPEPKVADKAKAKALPSSAPKKPAKKTESS</sequence>
<feature type="compositionally biased region" description="Low complexity" evidence="4">
    <location>
        <begin position="223"/>
        <end position="236"/>
    </location>
</feature>
<dbReference type="STRING" id="1051891.A0A0C3KMD9"/>
<dbReference type="HAMAP" id="MF_00508">
    <property type="entry name" value="Ribosomal_uS10"/>
    <property type="match status" value="1"/>
</dbReference>
<dbReference type="GO" id="GO:0003735">
    <property type="term" value="F:structural constituent of ribosome"/>
    <property type="evidence" value="ECO:0007669"/>
    <property type="project" value="InterPro"/>
</dbReference>
<dbReference type="Pfam" id="PF00338">
    <property type="entry name" value="Ribosomal_S10"/>
    <property type="match status" value="1"/>
</dbReference>
<dbReference type="HOGENOM" id="CLU_1046597_0_0_1"/>
<feature type="domain" description="Small ribosomal subunit protein uS10" evidence="5">
    <location>
        <begin position="79"/>
        <end position="176"/>
    </location>
</feature>
<organism evidence="6 7">
    <name type="scientific">Tulasnella calospora MUT 4182</name>
    <dbReference type="NCBI Taxonomy" id="1051891"/>
    <lineage>
        <taxon>Eukaryota</taxon>
        <taxon>Fungi</taxon>
        <taxon>Dikarya</taxon>
        <taxon>Basidiomycota</taxon>
        <taxon>Agaricomycotina</taxon>
        <taxon>Agaricomycetes</taxon>
        <taxon>Cantharellales</taxon>
        <taxon>Tulasnellaceae</taxon>
        <taxon>Tulasnella</taxon>
    </lineage>
</organism>
<dbReference type="GO" id="GO:0005840">
    <property type="term" value="C:ribosome"/>
    <property type="evidence" value="ECO:0007669"/>
    <property type="project" value="UniProtKB-KW"/>
</dbReference>
<keyword evidence="7" id="KW-1185">Reference proteome</keyword>
<dbReference type="EMBL" id="KN823107">
    <property type="protein sequence ID" value="KIO22528.1"/>
    <property type="molecule type" value="Genomic_DNA"/>
</dbReference>
<dbReference type="Gene3D" id="3.30.70.600">
    <property type="entry name" value="Ribosomal protein S10 domain"/>
    <property type="match status" value="1"/>
</dbReference>
<feature type="compositionally biased region" description="Basic and acidic residues" evidence="4">
    <location>
        <begin position="238"/>
        <end position="247"/>
    </location>
</feature>
<name>A0A0C3KMD9_9AGAM</name>
<evidence type="ECO:0000256" key="4">
    <source>
        <dbReference type="SAM" id="MobiDB-lite"/>
    </source>
</evidence>
<evidence type="ECO:0000256" key="2">
    <source>
        <dbReference type="ARBA" id="ARBA00022980"/>
    </source>
</evidence>
<evidence type="ECO:0000313" key="6">
    <source>
        <dbReference type="EMBL" id="KIO22528.1"/>
    </source>
</evidence>
<reference evidence="7" key="2">
    <citation type="submission" date="2015-01" db="EMBL/GenBank/DDBJ databases">
        <title>Evolutionary Origins and Diversification of the Mycorrhizal Mutualists.</title>
        <authorList>
            <consortium name="DOE Joint Genome Institute"/>
            <consortium name="Mycorrhizal Genomics Consortium"/>
            <person name="Kohler A."/>
            <person name="Kuo A."/>
            <person name="Nagy L.G."/>
            <person name="Floudas D."/>
            <person name="Copeland A."/>
            <person name="Barry K.W."/>
            <person name="Cichocki N."/>
            <person name="Veneault-Fourrey C."/>
            <person name="LaButti K."/>
            <person name="Lindquist E.A."/>
            <person name="Lipzen A."/>
            <person name="Lundell T."/>
            <person name="Morin E."/>
            <person name="Murat C."/>
            <person name="Riley R."/>
            <person name="Ohm R."/>
            <person name="Sun H."/>
            <person name="Tunlid A."/>
            <person name="Henrissat B."/>
            <person name="Grigoriev I.V."/>
            <person name="Hibbett D.S."/>
            <person name="Martin F."/>
        </authorList>
    </citation>
    <scope>NUCLEOTIDE SEQUENCE [LARGE SCALE GENOMIC DNA]</scope>
    <source>
        <strain evidence="7">MUT 4182</strain>
    </source>
</reference>
<protein>
    <recommendedName>
        <fullName evidence="5">Small ribosomal subunit protein uS10 domain-containing protein</fullName>
    </recommendedName>
</protein>
<accession>A0A0C3KMD9</accession>
<dbReference type="OrthoDB" id="366214at2759"/>
<dbReference type="PANTHER" id="PTHR11700">
    <property type="entry name" value="30S RIBOSOMAL PROTEIN S10 FAMILY MEMBER"/>
    <property type="match status" value="1"/>
</dbReference>
<keyword evidence="3" id="KW-0687">Ribonucleoprotein</keyword>
<dbReference type="GO" id="GO:0006412">
    <property type="term" value="P:translation"/>
    <property type="evidence" value="ECO:0007669"/>
    <property type="project" value="InterPro"/>
</dbReference>
<comment type="similarity">
    <text evidence="1">Belongs to the universal ribosomal protein uS10 family.</text>
</comment>
<gene>
    <name evidence="6" type="ORF">M407DRAFT_245119</name>
</gene>
<evidence type="ECO:0000256" key="1">
    <source>
        <dbReference type="ARBA" id="ARBA00007102"/>
    </source>
</evidence>
<evidence type="ECO:0000313" key="7">
    <source>
        <dbReference type="Proteomes" id="UP000054248"/>
    </source>
</evidence>
<keyword evidence="2" id="KW-0689">Ribosomal protein</keyword>